<evidence type="ECO:0000259" key="1">
    <source>
        <dbReference type="Pfam" id="PF10407"/>
    </source>
</evidence>
<proteinExistence type="predicted"/>
<dbReference type="OrthoDB" id="78467at2759"/>
<dbReference type="SUPFAM" id="SSF48371">
    <property type="entry name" value="ARM repeat"/>
    <property type="match status" value="1"/>
</dbReference>
<sequence>MDLLLYVHVDADHFVITTTAQETIMDVIQRSEAAYASLFRTKPPLTIDAIKNDAGCFLPASLAVGQILHNGAHVSVVVNASSPQTGATVPLDCTIPRLFATWKQWQLYFAQALCAIAQRNDELSKETITRFEVVSHLSSLCSSTNGQSTPAAFASICITQRFVVLHLTLDCVERWLLVIAVDESTILFAQLLVTKHVLASAPLLARVLQLVDVFARSSREAQLSLIAHDMNTRLIDISATCPHVTSIVEPIVATLHALSMRQRRAPASSSSMTTTFPPPMAIQELLYCMHGKQRHSQDVATQQLVHLSESQEKWQGAVKGADAAFFAELLHVTTMAYAPGDTLSEALVTRVLQAMTNVISFQPQTLVVQDPNAIDALVTIGHQSTFAAPLRQQAAIILQHVVERQGHLGYSNVAGLVGLLQSTDPLAQAVGAAALLAALDGKAKVNPSNTHEAVLYEMCSCHVPALVDALYASAVPTRVAVLQVLNVLLQEEDVRQLVVVDLGCIPAFVSIFLDMKDVEGQRQAVKALSKIALSSRDRHHEVASAMEYVVSRSAFTDSVVAFYLDLIVPPTAIHAS</sequence>
<dbReference type="EMBL" id="KI913952">
    <property type="protein sequence ID" value="ETW09869.1"/>
    <property type="molecule type" value="Genomic_DNA"/>
</dbReference>
<name>A0A024UU41_9STRA</name>
<dbReference type="InterPro" id="IPR016024">
    <property type="entry name" value="ARM-type_fold"/>
</dbReference>
<dbReference type="Pfam" id="PF10407">
    <property type="entry name" value="Cytokin_check_N"/>
    <property type="match status" value="1"/>
</dbReference>
<reference evidence="2" key="1">
    <citation type="submission" date="2013-12" db="EMBL/GenBank/DDBJ databases">
        <title>The Genome Sequence of Aphanomyces invadans NJM9701.</title>
        <authorList>
            <consortium name="The Broad Institute Genomics Platform"/>
            <person name="Russ C."/>
            <person name="Tyler B."/>
            <person name="van West P."/>
            <person name="Dieguez-Uribeondo J."/>
            <person name="Young S.K."/>
            <person name="Zeng Q."/>
            <person name="Gargeya S."/>
            <person name="Fitzgerald M."/>
            <person name="Abouelleil A."/>
            <person name="Alvarado L."/>
            <person name="Chapman S.B."/>
            <person name="Gainer-Dewar J."/>
            <person name="Goldberg J."/>
            <person name="Griggs A."/>
            <person name="Gujja S."/>
            <person name="Hansen M."/>
            <person name="Howarth C."/>
            <person name="Imamovic A."/>
            <person name="Ireland A."/>
            <person name="Larimer J."/>
            <person name="McCowan C."/>
            <person name="Murphy C."/>
            <person name="Pearson M."/>
            <person name="Poon T.W."/>
            <person name="Priest M."/>
            <person name="Roberts A."/>
            <person name="Saif S."/>
            <person name="Shea T."/>
            <person name="Sykes S."/>
            <person name="Wortman J."/>
            <person name="Nusbaum C."/>
            <person name="Birren B."/>
        </authorList>
    </citation>
    <scope>NUCLEOTIDE SEQUENCE [LARGE SCALE GENOMIC DNA]</scope>
    <source>
        <strain evidence="2">NJM9701</strain>
    </source>
</reference>
<evidence type="ECO:0000313" key="2">
    <source>
        <dbReference type="EMBL" id="ETW09869.1"/>
    </source>
</evidence>
<organism evidence="2">
    <name type="scientific">Aphanomyces invadans</name>
    <dbReference type="NCBI Taxonomy" id="157072"/>
    <lineage>
        <taxon>Eukaryota</taxon>
        <taxon>Sar</taxon>
        <taxon>Stramenopiles</taxon>
        <taxon>Oomycota</taxon>
        <taxon>Saprolegniomycetes</taxon>
        <taxon>Saprolegniales</taxon>
        <taxon>Verrucalvaceae</taxon>
        <taxon>Aphanomyces</taxon>
    </lineage>
</organism>
<dbReference type="VEuPathDB" id="FungiDB:H310_00320"/>
<gene>
    <name evidence="2" type="ORF">H310_00320</name>
</gene>
<accession>A0A024UU41</accession>
<dbReference type="Gene3D" id="1.25.10.10">
    <property type="entry name" value="Leucine-rich Repeat Variant"/>
    <property type="match status" value="1"/>
</dbReference>
<dbReference type="AlphaFoldDB" id="A0A024UU41"/>
<protein>
    <recommendedName>
        <fullName evidence="1">Nucleolar protein Dnt1-like N-terminal domain-containing protein</fullName>
    </recommendedName>
</protein>
<dbReference type="InterPro" id="IPR018844">
    <property type="entry name" value="Dnt1-like_N"/>
</dbReference>
<dbReference type="GeneID" id="20077370"/>
<dbReference type="InterPro" id="IPR011989">
    <property type="entry name" value="ARM-like"/>
</dbReference>
<dbReference type="RefSeq" id="XP_008861280.1">
    <property type="nucleotide sequence ID" value="XM_008863058.1"/>
</dbReference>
<feature type="domain" description="Nucleolar protein Dnt1-like N-terminal" evidence="1">
    <location>
        <begin position="13"/>
        <end position="79"/>
    </location>
</feature>